<dbReference type="PANTHER" id="PTHR18895">
    <property type="entry name" value="HEMK METHYLTRANSFERASE"/>
    <property type="match status" value="1"/>
</dbReference>
<comment type="caution">
    <text evidence="5">The sequence shown here is derived from an EMBL/GenBank/DDBJ whole genome shotgun (WGS) entry which is preliminary data.</text>
</comment>
<dbReference type="PROSITE" id="PS00092">
    <property type="entry name" value="N6_MTASE"/>
    <property type="match status" value="1"/>
</dbReference>
<dbReference type="GO" id="GO:0003676">
    <property type="term" value="F:nucleic acid binding"/>
    <property type="evidence" value="ECO:0007669"/>
    <property type="project" value="InterPro"/>
</dbReference>
<evidence type="ECO:0000313" key="5">
    <source>
        <dbReference type="EMBL" id="MBO8457522.1"/>
    </source>
</evidence>
<dbReference type="GO" id="GO:0102559">
    <property type="term" value="F:peptide chain release factor N(5)-glutamine methyltransferase activity"/>
    <property type="evidence" value="ECO:0007669"/>
    <property type="project" value="UniProtKB-EC"/>
</dbReference>
<dbReference type="InterPro" id="IPR002052">
    <property type="entry name" value="DNA_methylase_N6_adenine_CS"/>
</dbReference>
<dbReference type="InterPro" id="IPR019874">
    <property type="entry name" value="RF_methyltr_PrmC"/>
</dbReference>
<sequence>MLTITRLYTLGSIRKDLINRLKDCSSTPVLDADCILKHVLKLTKEEIFLKPDIPVSKKNYRKICKNLSKRKTGLPIAYITGQKEFYGYDFYVNTSVLIPKPDTEILVEKALEKTGTVFPSNKTLRVLDLCTGSGAVGIAFYLEALKNGISCEMFFSDISSKALKVCHKNIEFHSERDPSLKKRTKILKGNLLTPVLKTFGKESFDLILTNPPYVPEKTSRELLKDGRAEPLLALNGGADGLALIRKIIPDARKLLVPGGLIFLESGETQTEIISRYFLDNGFCSIIRHRDLEGQFRVTEARKQ</sequence>
<keyword evidence="1 5" id="KW-0489">Methyltransferase</keyword>
<dbReference type="EC" id="2.1.1.297" evidence="5"/>
<proteinExistence type="predicted"/>
<evidence type="ECO:0000313" key="6">
    <source>
        <dbReference type="Proteomes" id="UP000823638"/>
    </source>
</evidence>
<name>A0A9D9HNX9_9SPIR</name>
<dbReference type="NCBIfam" id="TIGR00536">
    <property type="entry name" value="hemK_fam"/>
    <property type="match status" value="1"/>
</dbReference>
<dbReference type="Pfam" id="PF17827">
    <property type="entry name" value="PrmC_N"/>
    <property type="match status" value="1"/>
</dbReference>
<evidence type="ECO:0000256" key="2">
    <source>
        <dbReference type="ARBA" id="ARBA00022679"/>
    </source>
</evidence>
<dbReference type="EMBL" id="JADIMM010000068">
    <property type="protein sequence ID" value="MBO8457522.1"/>
    <property type="molecule type" value="Genomic_DNA"/>
</dbReference>
<dbReference type="SUPFAM" id="SSF53335">
    <property type="entry name" value="S-adenosyl-L-methionine-dependent methyltransferases"/>
    <property type="match status" value="1"/>
</dbReference>
<dbReference type="Pfam" id="PF03602">
    <property type="entry name" value="Cons_hypoth95"/>
    <property type="match status" value="1"/>
</dbReference>
<dbReference type="InterPro" id="IPR004556">
    <property type="entry name" value="HemK-like"/>
</dbReference>
<reference evidence="5" key="1">
    <citation type="submission" date="2020-10" db="EMBL/GenBank/DDBJ databases">
        <authorList>
            <person name="Gilroy R."/>
        </authorList>
    </citation>
    <scope>NUCLEOTIDE SEQUENCE</scope>
    <source>
        <strain evidence="5">10532</strain>
    </source>
</reference>
<dbReference type="Gene3D" id="3.40.50.150">
    <property type="entry name" value="Vaccinia Virus protein VP39"/>
    <property type="match status" value="1"/>
</dbReference>
<dbReference type="InterPro" id="IPR040758">
    <property type="entry name" value="PrmC_N"/>
</dbReference>
<evidence type="ECO:0000256" key="1">
    <source>
        <dbReference type="ARBA" id="ARBA00022603"/>
    </source>
</evidence>
<keyword evidence="2 5" id="KW-0808">Transferase</keyword>
<dbReference type="Proteomes" id="UP000823638">
    <property type="component" value="Unassembled WGS sequence"/>
</dbReference>
<evidence type="ECO:0000259" key="4">
    <source>
        <dbReference type="Pfam" id="PF17827"/>
    </source>
</evidence>
<dbReference type="PANTHER" id="PTHR18895:SF74">
    <property type="entry name" value="MTRF1L RELEASE FACTOR GLUTAMINE METHYLTRANSFERASE"/>
    <property type="match status" value="1"/>
</dbReference>
<protein>
    <submittedName>
        <fullName evidence="5">Peptide chain release factor N(5)-glutamine methyltransferase</fullName>
        <ecNumber evidence="5">2.1.1.297</ecNumber>
    </submittedName>
</protein>
<dbReference type="InterPro" id="IPR029063">
    <property type="entry name" value="SAM-dependent_MTases_sf"/>
</dbReference>
<reference evidence="5" key="2">
    <citation type="journal article" date="2021" name="PeerJ">
        <title>Extensive microbial diversity within the chicken gut microbiome revealed by metagenomics and culture.</title>
        <authorList>
            <person name="Gilroy R."/>
            <person name="Ravi A."/>
            <person name="Getino M."/>
            <person name="Pursley I."/>
            <person name="Horton D.L."/>
            <person name="Alikhan N.F."/>
            <person name="Baker D."/>
            <person name="Gharbi K."/>
            <person name="Hall N."/>
            <person name="Watson M."/>
            <person name="Adriaenssens E.M."/>
            <person name="Foster-Nyarko E."/>
            <person name="Jarju S."/>
            <person name="Secka A."/>
            <person name="Antonio M."/>
            <person name="Oren A."/>
            <person name="Chaudhuri R.R."/>
            <person name="La Ragione R."/>
            <person name="Hildebrand F."/>
            <person name="Pallen M.J."/>
        </authorList>
    </citation>
    <scope>NUCLEOTIDE SEQUENCE</scope>
    <source>
        <strain evidence="5">10532</strain>
    </source>
</reference>
<dbReference type="Gene3D" id="1.10.8.10">
    <property type="entry name" value="DNA helicase RuvA subunit, C-terminal domain"/>
    <property type="match status" value="1"/>
</dbReference>
<dbReference type="AlphaFoldDB" id="A0A9D9HNX9"/>
<dbReference type="CDD" id="cd02440">
    <property type="entry name" value="AdoMet_MTases"/>
    <property type="match status" value="1"/>
</dbReference>
<dbReference type="NCBIfam" id="TIGR03534">
    <property type="entry name" value="RF_mod_PrmC"/>
    <property type="match status" value="1"/>
</dbReference>
<feature type="domain" description="Release factor glutamine methyltransferase N-terminal" evidence="4">
    <location>
        <begin position="15"/>
        <end position="81"/>
    </location>
</feature>
<accession>A0A9D9HNX9</accession>
<dbReference type="InterPro" id="IPR050320">
    <property type="entry name" value="N5-glutamine_MTase"/>
</dbReference>
<evidence type="ECO:0000256" key="3">
    <source>
        <dbReference type="ARBA" id="ARBA00022691"/>
    </source>
</evidence>
<dbReference type="GO" id="GO:0032259">
    <property type="term" value="P:methylation"/>
    <property type="evidence" value="ECO:0007669"/>
    <property type="project" value="UniProtKB-KW"/>
</dbReference>
<organism evidence="5 6">
    <name type="scientific">Candidatus Gallitreponema excrementavium</name>
    <dbReference type="NCBI Taxonomy" id="2840840"/>
    <lineage>
        <taxon>Bacteria</taxon>
        <taxon>Pseudomonadati</taxon>
        <taxon>Spirochaetota</taxon>
        <taxon>Spirochaetia</taxon>
        <taxon>Spirochaetales</taxon>
        <taxon>Candidatus Gallitreponema</taxon>
    </lineage>
</organism>
<gene>
    <name evidence="5" type="primary">prmC</name>
    <name evidence="5" type="ORF">IAA81_04755</name>
</gene>
<keyword evidence="3" id="KW-0949">S-adenosyl-L-methionine</keyword>